<gene>
    <name evidence="2" type="ORF">TCEB3V08_LOCUS4597</name>
</gene>
<protein>
    <recommendedName>
        <fullName evidence="1">TRAPPC10/Trs130 N-terminal domain-containing protein</fullName>
    </recommendedName>
</protein>
<dbReference type="EMBL" id="OC317716">
    <property type="protein sequence ID" value="CAD7398628.1"/>
    <property type="molecule type" value="Genomic_DNA"/>
</dbReference>
<proteinExistence type="predicted"/>
<feature type="domain" description="TRAPPC10/Trs130 N-terminal" evidence="1">
    <location>
        <begin position="213"/>
        <end position="284"/>
    </location>
</feature>
<dbReference type="InterPro" id="IPR056913">
    <property type="entry name" value="TRAPPC10/Trs130_N"/>
</dbReference>
<sequence length="310" mass="35798">MLPLDKEAWRTDSTALLSAELSKILVLSCESDKRGFHPSSFRLKYPGFRAKVSVSSPDASIIERVKDCSHHLPFRYSEIFRRASAEEEDVDDPGIPSSSYLPSKQKMKWYTSFNKVCLKDKDFAKWLVKENNFTVKCVLCPITFPIKFEERKVIAGHHNSQKHILTEQQRRPNQARATFLVKKKPHTHTSEENAVSRTEMASVYHYMKYDQNAGDTVLFHSLESSLVEALPKEASEWRRSYGRAVKSVFVSASFIPFSKEILPKGGNWQLTHQPVFHIYWTECMFHLYEKLRPMTLHTDTISMCRSEAVS</sequence>
<organism evidence="2">
    <name type="scientific">Timema cristinae</name>
    <name type="common">Walking stick</name>
    <dbReference type="NCBI Taxonomy" id="61476"/>
    <lineage>
        <taxon>Eukaryota</taxon>
        <taxon>Metazoa</taxon>
        <taxon>Ecdysozoa</taxon>
        <taxon>Arthropoda</taxon>
        <taxon>Hexapoda</taxon>
        <taxon>Insecta</taxon>
        <taxon>Pterygota</taxon>
        <taxon>Neoptera</taxon>
        <taxon>Polyneoptera</taxon>
        <taxon>Phasmatodea</taxon>
        <taxon>Timematodea</taxon>
        <taxon>Timematoidea</taxon>
        <taxon>Timematidae</taxon>
        <taxon>Timema</taxon>
    </lineage>
</organism>
<dbReference type="AlphaFoldDB" id="A0A7R9CLU5"/>
<reference evidence="2" key="1">
    <citation type="submission" date="2020-11" db="EMBL/GenBank/DDBJ databases">
        <authorList>
            <person name="Tran Van P."/>
        </authorList>
    </citation>
    <scope>NUCLEOTIDE SEQUENCE</scope>
</reference>
<dbReference type="Pfam" id="PF23036">
    <property type="entry name" value="TRAPPC10_1st"/>
    <property type="match status" value="1"/>
</dbReference>
<name>A0A7R9CLU5_TIMCR</name>
<evidence type="ECO:0000313" key="2">
    <source>
        <dbReference type="EMBL" id="CAD7398628.1"/>
    </source>
</evidence>
<accession>A0A7R9CLU5</accession>
<evidence type="ECO:0000259" key="1">
    <source>
        <dbReference type="Pfam" id="PF23036"/>
    </source>
</evidence>